<evidence type="ECO:0000259" key="4">
    <source>
        <dbReference type="Pfam" id="PF13193"/>
    </source>
</evidence>
<dbReference type="InterPro" id="IPR050237">
    <property type="entry name" value="ATP-dep_AMP-bd_enzyme"/>
</dbReference>
<evidence type="ECO:0000259" key="3">
    <source>
        <dbReference type="Pfam" id="PF00501"/>
    </source>
</evidence>
<dbReference type="AlphaFoldDB" id="A0A3A8NSF7"/>
<evidence type="ECO:0000256" key="1">
    <source>
        <dbReference type="ARBA" id="ARBA00006432"/>
    </source>
</evidence>
<feature type="domain" description="AMP-binding enzyme C-terminal" evidence="4">
    <location>
        <begin position="432"/>
        <end position="507"/>
    </location>
</feature>
<dbReference type="Pfam" id="PF00501">
    <property type="entry name" value="AMP-binding"/>
    <property type="match status" value="1"/>
</dbReference>
<feature type="domain" description="AMP-dependent synthetase/ligase" evidence="3">
    <location>
        <begin position="19"/>
        <end position="382"/>
    </location>
</feature>
<dbReference type="PANTHER" id="PTHR43767:SF1">
    <property type="entry name" value="NONRIBOSOMAL PEPTIDE SYNTHASE PES1 (EUROFUNG)-RELATED"/>
    <property type="match status" value="1"/>
</dbReference>
<keyword evidence="2 5" id="KW-0436">Ligase</keyword>
<evidence type="ECO:0000313" key="6">
    <source>
        <dbReference type="Proteomes" id="UP000273405"/>
    </source>
</evidence>
<sequence length="526" mass="57579">MLEHYDAVATLADIPGLHARAIPDHTALIAEGRRVSYAALEERSNRVANALIAEGIPRQARVAMLGTDSESAYELLLGCAKAGRVMLSINWRLEAGEIAYIVQDSEAELLFITPEVAPMVEAFLPSCPRLKRVILLEGSSERYPAYAAWRDAHSAQHEAGPIDKDAPVVQVYTSGTSGRPKGVVLSHGCFLDVIREVVRSGDELIHWKDGDITLLALPTFHVGGLWFGVHGLVNGATNVIMKAFTGAAALELIEKYAITKVAFVPAMIRFMLSEPGSRTANLSSVDQLVYGGSPMPRPLLERAQGLFKCRFTQNYGLSETTNMAVFLPSAEHLDPANPRLKSAGRPLRGVSVRILGPDGSSLPPGQVGEIAFKTAGHMLEYWKLPEETRKTLVDGWIHTGDAGYVDADGFVYVTDRIKDLIISAGENIYPAELERILVQHEELADVAVIGIPDDRWGELPIAIVVRRPGSTVTKADVMAFARKHLASFKMLRTVEFVDALPRNPSGKVLKRVLREPYWAGREKRVN</sequence>
<keyword evidence="6" id="KW-1185">Reference proteome</keyword>
<comment type="similarity">
    <text evidence="1">Belongs to the ATP-dependent AMP-binding enzyme family.</text>
</comment>
<dbReference type="InterPro" id="IPR000873">
    <property type="entry name" value="AMP-dep_synth/lig_dom"/>
</dbReference>
<dbReference type="Gene3D" id="3.40.50.12780">
    <property type="entry name" value="N-terminal domain of ligase-like"/>
    <property type="match status" value="1"/>
</dbReference>
<evidence type="ECO:0000313" key="5">
    <source>
        <dbReference type="EMBL" id="RKH46230.1"/>
    </source>
</evidence>
<accession>A0A3A8NSF7</accession>
<comment type="caution">
    <text evidence="5">The sequence shown here is derived from an EMBL/GenBank/DDBJ whole genome shotgun (WGS) entry which is preliminary data.</text>
</comment>
<proteinExistence type="inferred from homology"/>
<evidence type="ECO:0000256" key="2">
    <source>
        <dbReference type="ARBA" id="ARBA00022598"/>
    </source>
</evidence>
<dbReference type="PANTHER" id="PTHR43767">
    <property type="entry name" value="LONG-CHAIN-FATTY-ACID--COA LIGASE"/>
    <property type="match status" value="1"/>
</dbReference>
<dbReference type="Pfam" id="PF13193">
    <property type="entry name" value="AMP-binding_C"/>
    <property type="match status" value="1"/>
</dbReference>
<organism evidence="5 6">
    <name type="scientific">Corallococcus sicarius</name>
    <dbReference type="NCBI Taxonomy" id="2316726"/>
    <lineage>
        <taxon>Bacteria</taxon>
        <taxon>Pseudomonadati</taxon>
        <taxon>Myxococcota</taxon>
        <taxon>Myxococcia</taxon>
        <taxon>Myxococcales</taxon>
        <taxon>Cystobacterineae</taxon>
        <taxon>Myxococcaceae</taxon>
        <taxon>Corallococcus</taxon>
    </lineage>
</organism>
<gene>
    <name evidence="5" type="ORF">D7X12_06030</name>
</gene>
<name>A0A3A8NSF7_9BACT</name>
<dbReference type="FunFam" id="3.30.300.30:FF:000008">
    <property type="entry name" value="2,3-dihydroxybenzoate-AMP ligase"/>
    <property type="match status" value="1"/>
</dbReference>
<dbReference type="NCBIfam" id="NF004837">
    <property type="entry name" value="PRK06187.1"/>
    <property type="match status" value="1"/>
</dbReference>
<dbReference type="GO" id="GO:0016878">
    <property type="term" value="F:acid-thiol ligase activity"/>
    <property type="evidence" value="ECO:0007669"/>
    <property type="project" value="UniProtKB-ARBA"/>
</dbReference>
<dbReference type="InterPro" id="IPR042099">
    <property type="entry name" value="ANL_N_sf"/>
</dbReference>
<dbReference type="OrthoDB" id="5483897at2"/>
<dbReference type="InterPro" id="IPR045851">
    <property type="entry name" value="AMP-bd_C_sf"/>
</dbReference>
<dbReference type="InterPro" id="IPR025110">
    <property type="entry name" value="AMP-bd_C"/>
</dbReference>
<dbReference type="EMBL" id="RAWG01000025">
    <property type="protein sequence ID" value="RKH46230.1"/>
    <property type="molecule type" value="Genomic_DNA"/>
</dbReference>
<dbReference type="Gene3D" id="3.30.300.30">
    <property type="match status" value="1"/>
</dbReference>
<reference evidence="6" key="1">
    <citation type="submission" date="2018-09" db="EMBL/GenBank/DDBJ databases">
        <authorList>
            <person name="Livingstone P.G."/>
            <person name="Whitworth D.E."/>
        </authorList>
    </citation>
    <scope>NUCLEOTIDE SEQUENCE [LARGE SCALE GENOMIC DNA]</scope>
    <source>
        <strain evidence="6">CA040B</strain>
    </source>
</reference>
<dbReference type="RefSeq" id="WP_120624305.1">
    <property type="nucleotide sequence ID" value="NZ_RAWG01000025.1"/>
</dbReference>
<protein>
    <submittedName>
        <fullName evidence="5">Long-chain-fatty-acid--CoA ligase</fullName>
    </submittedName>
</protein>
<dbReference type="SUPFAM" id="SSF56801">
    <property type="entry name" value="Acetyl-CoA synthetase-like"/>
    <property type="match status" value="1"/>
</dbReference>
<dbReference type="Proteomes" id="UP000273405">
    <property type="component" value="Unassembled WGS sequence"/>
</dbReference>